<protein>
    <submittedName>
        <fullName evidence="5">Inner membrane component of T3SS domain-containing protein</fullName>
    </submittedName>
</protein>
<evidence type="ECO:0000259" key="4">
    <source>
        <dbReference type="Pfam" id="PF00498"/>
    </source>
</evidence>
<name>A0ABY1QC11_9BACT</name>
<dbReference type="Gene3D" id="2.60.200.20">
    <property type="match status" value="1"/>
</dbReference>
<feature type="transmembrane region" description="Helical" evidence="3">
    <location>
        <begin position="1512"/>
        <end position="1530"/>
    </location>
</feature>
<feature type="compositionally biased region" description="Low complexity" evidence="2">
    <location>
        <begin position="1051"/>
        <end position="1060"/>
    </location>
</feature>
<feature type="compositionally biased region" description="Basic and acidic residues" evidence="2">
    <location>
        <begin position="1"/>
        <end position="28"/>
    </location>
</feature>
<feature type="region of interest" description="Disordered" evidence="2">
    <location>
        <begin position="1"/>
        <end position="36"/>
    </location>
</feature>
<dbReference type="CDD" id="cd00060">
    <property type="entry name" value="FHA"/>
    <property type="match status" value="1"/>
</dbReference>
<keyword evidence="3" id="KW-0812">Transmembrane</keyword>
<dbReference type="InterPro" id="IPR008984">
    <property type="entry name" value="SMAD_FHA_dom_sf"/>
</dbReference>
<feature type="compositionally biased region" description="Polar residues" evidence="2">
    <location>
        <begin position="1208"/>
        <end position="1217"/>
    </location>
</feature>
<keyword evidence="1" id="KW-0175">Coiled coil</keyword>
<dbReference type="Proteomes" id="UP001158067">
    <property type="component" value="Unassembled WGS sequence"/>
</dbReference>
<evidence type="ECO:0000256" key="1">
    <source>
        <dbReference type="SAM" id="Coils"/>
    </source>
</evidence>
<feature type="compositionally biased region" description="Acidic residues" evidence="2">
    <location>
        <begin position="1067"/>
        <end position="1079"/>
    </location>
</feature>
<feature type="compositionally biased region" description="Polar residues" evidence="2">
    <location>
        <begin position="1156"/>
        <end position="1169"/>
    </location>
</feature>
<feature type="compositionally biased region" description="Polar residues" evidence="2">
    <location>
        <begin position="930"/>
        <end position="945"/>
    </location>
</feature>
<evidence type="ECO:0000313" key="6">
    <source>
        <dbReference type="Proteomes" id="UP001158067"/>
    </source>
</evidence>
<evidence type="ECO:0000256" key="3">
    <source>
        <dbReference type="SAM" id="Phobius"/>
    </source>
</evidence>
<feature type="compositionally biased region" description="Low complexity" evidence="2">
    <location>
        <begin position="838"/>
        <end position="856"/>
    </location>
</feature>
<comment type="caution">
    <text evidence="5">The sequence shown here is derived from an EMBL/GenBank/DDBJ whole genome shotgun (WGS) entry which is preliminary data.</text>
</comment>
<organism evidence="5 6">
    <name type="scientific">Neorhodopirellula lusitana</name>
    <dbReference type="NCBI Taxonomy" id="445327"/>
    <lineage>
        <taxon>Bacteria</taxon>
        <taxon>Pseudomonadati</taxon>
        <taxon>Planctomycetota</taxon>
        <taxon>Planctomycetia</taxon>
        <taxon>Pirellulales</taxon>
        <taxon>Pirellulaceae</taxon>
        <taxon>Neorhodopirellula</taxon>
    </lineage>
</organism>
<evidence type="ECO:0000256" key="2">
    <source>
        <dbReference type="SAM" id="MobiDB-lite"/>
    </source>
</evidence>
<gene>
    <name evidence="5" type="ORF">SAMN06265222_10842</name>
</gene>
<feature type="compositionally biased region" description="Low complexity" evidence="2">
    <location>
        <begin position="1392"/>
        <end position="1401"/>
    </location>
</feature>
<dbReference type="Gene3D" id="1.10.287.1490">
    <property type="match status" value="1"/>
</dbReference>
<keyword evidence="3" id="KW-0472">Membrane</keyword>
<feature type="compositionally biased region" description="Acidic residues" evidence="2">
    <location>
        <begin position="958"/>
        <end position="971"/>
    </location>
</feature>
<feature type="region of interest" description="Disordered" evidence="2">
    <location>
        <begin position="914"/>
        <end position="1030"/>
    </location>
</feature>
<proteinExistence type="predicted"/>
<sequence length="1553" mass="170609">MLDASRWDEQRAEPEDTDRGSKDSRETAKWASTPSSWQKDTSLEFRVRCEGQPTRRLRLSGARYTLGSGTGCSIRLDDESLRPLHAVLIRDHQRVLVRAYSVPLYINDDRVSEGVLEINDRLRLGGYEFELLSNSPLPISEQRTSSERPATKPVAVSTPEITHGDLELAAAYQAGVSEVSQPVAEPVQPTPPATTESDAWQRAFHEDAKQWRSLKQDVQKRTEWCSSRERELHEQRQWLDRQMAILQQRHDELGGQEAAAMEVQEEFNRRYEDLIKRQDELALQEQELDAGREHLRLQQERLDGRDRLHRRQIEQLLEEQERFREQEVVHQKVIADSKEQLRMSHQRADAATSAVEQMRSKFALLNDQLLQLTQQQEELQRLEAERNREHQAQCDHLALARDEALSQRDEVARQRDEALDGKAHSDARRERAIIQRDELECIEEQLRVEIQHLQDEIAQTRQEAVALDADCQTARDTIAKLEETIQINEERHELDRQSWTEEVESLRRNVDELTIDLAGAQTTLSKLRDENDRLALQLNGVTEERDDAVKQRDAALSECEVANKACDAARAEIEGAHRTLQDALSNCEQALRERDEIAGLRDDLSSELKTTHEQLDDWKRRNELAERRYDDAQRLVDEARDQWQVAEHARDEAEAKREAAEVNLAAAQRDVAAMQTERDEAVSEYDNLKRQRDEAVHDASETRRLYDRSNRDHDDTLDKIELLEQQTRDLIDHKKKANAEPGEHVGPALALGAALASPALGLIRDDQELDANESESAELQAASEFQESSGFQIAGEPEPETEPETSLQDSESEPSLLHIAATDESDVGESLLADSSDDPVAVVAASEPAESIEPAAVVEADEDVWPTYSTPAAIDEAAAEELPVALDVHDATTPEDITPSLGIAQGLDEVDSSDAAPLWNSVATDPEANLDQSDVSVTPTESSSDADVLAMTGSVEPVADEYAPDVPEWPEESSSYLLPEERVGGEAESAHSTPTSPVAPESEVEPAVQQDVAQDSSTDEPAFGGLFEPESAASLEAASFEAANNVYDSEVSVNENSASEGLASDELTSEDSIVEESVSEDLVRLGLVSETRDEPHADEPPYTDGSVADEPQPVESSFLDSSYHDSLSEGAFSSTGESEEGLSSGEAVGFTDEATGYSSEATGFSSEENMTPAEESLSERLLREMGLEVKSDASKEQPSESLGEPSGQDATAWQATAPTEEDAWDQDASAGIDTEAGDELAANVTAQWQPSDAPQLADVLRSDAMQNDNVAQGNAFSGVGQQEEEDGADLSYGDMISESSLPAEDDSDYSTTNTVDAYSPSEKEEVFASETASQLIEPIVCEPEEVAPVIDEVPLAAVPEQSGAGADESVDDDSIEAYMNRLLQRVQGQPDEAPVPAAKAEPVAKSEPDVESNTEASDLDASDSMEIGTTSEAEVSPDAPLVPRSQAPERNSNLSAMRELANESARSAITRSNRSQSHTTRIQAMLKFAYAGIALICGLIAVAMIDLMMLKVIAVIAALVAAGIFIKEGFGLMAELGQRKPAAASAVVVETEE</sequence>
<feature type="region of interest" description="Disordered" evidence="2">
    <location>
        <begin position="1388"/>
        <end position="1453"/>
    </location>
</feature>
<feature type="compositionally biased region" description="Low complexity" evidence="2">
    <location>
        <begin position="1133"/>
        <end position="1146"/>
    </location>
</feature>
<feature type="compositionally biased region" description="Acidic residues" evidence="2">
    <location>
        <begin position="1409"/>
        <end position="1423"/>
    </location>
</feature>
<accession>A0ABY1QC11</accession>
<feature type="transmembrane region" description="Helical" evidence="3">
    <location>
        <begin position="1484"/>
        <end position="1505"/>
    </location>
</feature>
<feature type="region of interest" description="Disordered" evidence="2">
    <location>
        <begin position="682"/>
        <end position="711"/>
    </location>
</feature>
<feature type="compositionally biased region" description="Basic and acidic residues" evidence="2">
    <location>
        <begin position="979"/>
        <end position="989"/>
    </location>
</feature>
<feature type="region of interest" description="Disordered" evidence="2">
    <location>
        <begin position="793"/>
        <end position="856"/>
    </location>
</feature>
<feature type="coiled-coil region" evidence="1">
    <location>
        <begin position="355"/>
        <end position="392"/>
    </location>
</feature>
<reference evidence="5 6" key="1">
    <citation type="submission" date="2017-05" db="EMBL/GenBank/DDBJ databases">
        <authorList>
            <person name="Varghese N."/>
            <person name="Submissions S."/>
        </authorList>
    </citation>
    <scope>NUCLEOTIDE SEQUENCE [LARGE SCALE GENOMIC DNA]</scope>
    <source>
        <strain evidence="5 6">DSM 25457</strain>
    </source>
</reference>
<dbReference type="Pfam" id="PF00498">
    <property type="entry name" value="FHA"/>
    <property type="match status" value="1"/>
</dbReference>
<dbReference type="SUPFAM" id="SSF49879">
    <property type="entry name" value="SMAD/FHA domain"/>
    <property type="match status" value="1"/>
</dbReference>
<feature type="compositionally biased region" description="Polar residues" evidence="2">
    <location>
        <begin position="1264"/>
        <end position="1275"/>
    </location>
</feature>
<dbReference type="InterPro" id="IPR000253">
    <property type="entry name" value="FHA_dom"/>
</dbReference>
<keyword evidence="3" id="KW-1133">Transmembrane helix</keyword>
<evidence type="ECO:0000313" key="5">
    <source>
        <dbReference type="EMBL" id="SMP63247.1"/>
    </source>
</evidence>
<feature type="compositionally biased region" description="Basic and acidic residues" evidence="2">
    <location>
        <begin position="1090"/>
        <end position="1099"/>
    </location>
</feature>
<feature type="region of interest" description="Disordered" evidence="2">
    <location>
        <begin position="1051"/>
        <end position="1330"/>
    </location>
</feature>
<dbReference type="EMBL" id="FXUG01000008">
    <property type="protein sequence ID" value="SMP63247.1"/>
    <property type="molecule type" value="Genomic_DNA"/>
</dbReference>
<keyword evidence="6" id="KW-1185">Reference proteome</keyword>
<feature type="domain" description="FHA" evidence="4">
    <location>
        <begin position="64"/>
        <end position="125"/>
    </location>
</feature>
<feature type="compositionally biased region" description="Basic and acidic residues" evidence="2">
    <location>
        <begin position="1177"/>
        <end position="1198"/>
    </location>
</feature>